<proteinExistence type="predicted"/>
<reference evidence="4" key="1">
    <citation type="submission" date="2021-08" db="EMBL/GenBank/DDBJ databases">
        <title>WGS assembly of Ceratopteris richardii.</title>
        <authorList>
            <person name="Marchant D.B."/>
            <person name="Chen G."/>
            <person name="Jenkins J."/>
            <person name="Shu S."/>
            <person name="Leebens-Mack J."/>
            <person name="Grimwood J."/>
            <person name="Schmutz J."/>
            <person name="Soltis P."/>
            <person name="Soltis D."/>
            <person name="Chen Z.-H."/>
        </authorList>
    </citation>
    <scope>NUCLEOTIDE SEQUENCE</scope>
    <source>
        <strain evidence="4">Whitten #5841</strain>
        <tissue evidence="4">Leaf</tissue>
    </source>
</reference>
<keyword evidence="5" id="KW-1185">Reference proteome</keyword>
<dbReference type="GO" id="GO:0015616">
    <property type="term" value="F:DNA translocase activity"/>
    <property type="evidence" value="ECO:0007669"/>
    <property type="project" value="TreeGrafter"/>
</dbReference>
<evidence type="ECO:0000259" key="3">
    <source>
        <dbReference type="PROSITE" id="PS51192"/>
    </source>
</evidence>
<dbReference type="InterPro" id="IPR050496">
    <property type="entry name" value="SNF2_RAD54_helicase_repair"/>
</dbReference>
<dbReference type="AlphaFoldDB" id="A0A8T2S5Y4"/>
<keyword evidence="1" id="KW-0150">Chloroplast</keyword>
<feature type="compositionally biased region" description="Polar residues" evidence="2">
    <location>
        <begin position="40"/>
        <end position="58"/>
    </location>
</feature>
<dbReference type="InterPro" id="IPR027417">
    <property type="entry name" value="P-loop_NTPase"/>
</dbReference>
<dbReference type="SMART" id="SM00487">
    <property type="entry name" value="DEXDc"/>
    <property type="match status" value="1"/>
</dbReference>
<comment type="caution">
    <text evidence="4">The sequence shown here is derived from an EMBL/GenBank/DDBJ whole genome shotgun (WGS) entry which is preliminary data.</text>
</comment>
<dbReference type="PANTHER" id="PTHR45629">
    <property type="entry name" value="SNF2/RAD54 FAMILY MEMBER"/>
    <property type="match status" value="1"/>
</dbReference>
<dbReference type="Pfam" id="PF00176">
    <property type="entry name" value="SNF2-rel_dom"/>
    <property type="match status" value="1"/>
</dbReference>
<dbReference type="InterPro" id="IPR038718">
    <property type="entry name" value="SNF2-like_sf"/>
</dbReference>
<name>A0A8T2S5Y4_CERRI</name>
<sequence>MYVSEGDQEGSSSSRPVRAPSRSGNADLLHTIARLREQRASSSSMQAKPSLPSPNCQTQGSISSQSSSSGRRRLCKVHSKEACKDSPIQGLNEDLEDWQDDEITENVASVDTLADNLDSLSIASEHSKEMTDLKEAIQMPKAKIMDSLSFLNEARKLSASGKVKPYMVVRDNIVASSKGSDKENTHDIKVKSYCDLTSLSQSSLAAKGQGPLVSKAVEAEVSWDLEDEKENLAGEPVMLVHNKIIFKLPPRIAGKLYPHQLEGIKWLWGLHIKGMGGILGDDMGLGKTMQMASFFVGLFASDLVKHVLIVATKSLIAHWRKELTSVGLEAKTRDYYGTCANQRQYALQYVLQQGGILLTTYDVVRNNWQALRGDFHGRDGFGDTSEDITTWDYMVLDERREGVTFRGHIFNEEWDLLVTFPYL</sequence>
<evidence type="ECO:0000313" key="5">
    <source>
        <dbReference type="Proteomes" id="UP000825935"/>
    </source>
</evidence>
<dbReference type="SUPFAM" id="SSF52540">
    <property type="entry name" value="P-loop containing nucleoside triphosphate hydrolases"/>
    <property type="match status" value="1"/>
</dbReference>
<keyword evidence="1" id="KW-0934">Plastid</keyword>
<dbReference type="EMBL" id="CM035427">
    <property type="protein sequence ID" value="KAH7307566.1"/>
    <property type="molecule type" value="Genomic_DNA"/>
</dbReference>
<accession>A0A8T2S5Y4</accession>
<dbReference type="PROSITE" id="PS51192">
    <property type="entry name" value="HELICASE_ATP_BIND_1"/>
    <property type="match status" value="1"/>
</dbReference>
<feature type="compositionally biased region" description="Low complexity" evidence="2">
    <location>
        <begin position="59"/>
        <end position="69"/>
    </location>
</feature>
<feature type="compositionally biased region" description="Low complexity" evidence="2">
    <location>
        <begin position="11"/>
        <end position="23"/>
    </location>
</feature>
<dbReference type="OrthoDB" id="1746384at2759"/>
<evidence type="ECO:0000313" key="4">
    <source>
        <dbReference type="EMBL" id="KAH7307566.1"/>
    </source>
</evidence>
<dbReference type="GO" id="GO:0005524">
    <property type="term" value="F:ATP binding"/>
    <property type="evidence" value="ECO:0007669"/>
    <property type="project" value="InterPro"/>
</dbReference>
<dbReference type="PANTHER" id="PTHR45629:SF7">
    <property type="entry name" value="DNA EXCISION REPAIR PROTEIN ERCC-6-RELATED"/>
    <property type="match status" value="1"/>
</dbReference>
<dbReference type="InterPro" id="IPR014001">
    <property type="entry name" value="Helicase_ATP-bd"/>
</dbReference>
<dbReference type="Proteomes" id="UP000825935">
    <property type="component" value="Chromosome 22"/>
</dbReference>
<protein>
    <recommendedName>
        <fullName evidence="3">Helicase ATP-binding domain-containing protein</fullName>
    </recommendedName>
</protein>
<dbReference type="OMA" id="ANECAKW"/>
<dbReference type="InterPro" id="IPR000330">
    <property type="entry name" value="SNF2_N"/>
</dbReference>
<evidence type="ECO:0000256" key="2">
    <source>
        <dbReference type="SAM" id="MobiDB-lite"/>
    </source>
</evidence>
<feature type="region of interest" description="Disordered" evidence="2">
    <location>
        <begin position="1"/>
        <end position="73"/>
    </location>
</feature>
<feature type="domain" description="Helicase ATP-binding" evidence="3">
    <location>
        <begin position="268"/>
        <end position="398"/>
    </location>
</feature>
<organism evidence="4 5">
    <name type="scientific">Ceratopteris richardii</name>
    <name type="common">Triangle waterfern</name>
    <dbReference type="NCBI Taxonomy" id="49495"/>
    <lineage>
        <taxon>Eukaryota</taxon>
        <taxon>Viridiplantae</taxon>
        <taxon>Streptophyta</taxon>
        <taxon>Embryophyta</taxon>
        <taxon>Tracheophyta</taxon>
        <taxon>Polypodiopsida</taxon>
        <taxon>Polypodiidae</taxon>
        <taxon>Polypodiales</taxon>
        <taxon>Pteridineae</taxon>
        <taxon>Pteridaceae</taxon>
        <taxon>Parkerioideae</taxon>
        <taxon>Ceratopteris</taxon>
    </lineage>
</organism>
<evidence type="ECO:0000256" key="1">
    <source>
        <dbReference type="ARBA" id="ARBA00022528"/>
    </source>
</evidence>
<dbReference type="Gene3D" id="3.40.50.10810">
    <property type="entry name" value="Tandem AAA-ATPase domain"/>
    <property type="match status" value="1"/>
</dbReference>
<gene>
    <name evidence="4" type="ORF">KP509_22G065600</name>
</gene>